<keyword evidence="2" id="KW-1185">Reference proteome</keyword>
<evidence type="ECO:0000313" key="2">
    <source>
        <dbReference type="Proteomes" id="UP000008281"/>
    </source>
</evidence>
<dbReference type="GO" id="GO:0048487">
    <property type="term" value="F:beta-tubulin binding"/>
    <property type="evidence" value="ECO:0007669"/>
    <property type="project" value="TreeGrafter"/>
</dbReference>
<dbReference type="eggNOG" id="ENOG502TH75">
    <property type="taxonomic scope" value="Eukaryota"/>
</dbReference>
<accession>E3MUI2</accession>
<dbReference type="Proteomes" id="UP000008281">
    <property type="component" value="Unassembled WGS sequence"/>
</dbReference>
<dbReference type="PANTHER" id="PTHR20929:SF11">
    <property type="entry name" value="DYNEIN AXONEMAL INTERMEDIATE CHAIN 7"/>
    <property type="match status" value="1"/>
</dbReference>
<dbReference type="AlphaFoldDB" id="E3MUI2"/>
<protein>
    <submittedName>
        <fullName evidence="1">Uncharacterized protein</fullName>
    </submittedName>
</protein>
<dbReference type="GO" id="GO:0008017">
    <property type="term" value="F:microtubule binding"/>
    <property type="evidence" value="ECO:0007669"/>
    <property type="project" value="TreeGrafter"/>
</dbReference>
<dbReference type="STRING" id="31234.E3MUI2"/>
<dbReference type="OMA" id="QINCESC"/>
<dbReference type="InParanoid" id="E3MUI2"/>
<reference evidence="1" key="1">
    <citation type="submission" date="2007-07" db="EMBL/GenBank/DDBJ databases">
        <title>PCAP assembly of the Caenorhabditis remanei genome.</title>
        <authorList>
            <consortium name="The Caenorhabditis remanei Sequencing Consortium"/>
            <person name="Wilson R.K."/>
        </authorList>
    </citation>
    <scope>NUCLEOTIDE SEQUENCE [LARGE SCALE GENOMIC DNA]</scope>
    <source>
        <strain evidence="1">PB4641</strain>
    </source>
</reference>
<dbReference type="OrthoDB" id="6132182at2759"/>
<dbReference type="HOGENOM" id="CLU_483343_0_0_1"/>
<dbReference type="PANTHER" id="PTHR20929">
    <property type="entry name" value="LUNG ADENOMA SUSCEPTIBILITY 1-RELATED"/>
    <property type="match status" value="1"/>
</dbReference>
<proteinExistence type="predicted"/>
<sequence>MEALVEMIKNLKIEFDKEQQWNRYVDGDILYDVTDEKSANTVYSYVVDPENNLSLEETHKYFEYIMQALTNLSVDAIDKIDNKWLEMATKNREVFLEAKAKILKRWTGLIFEKCGAESTKNEIFYQLENLTLSFWRASAERKGKIIFFPGIHIEIVPFLQSIRVVQNYEQYTSELHDVLKKYPLEFLYQYVEPEEEPEPYDEQVPEIFVENKKATKKKMKKKSSKKGLTNTIELALKSGEKRKKKQAHLSQRTLLSRSPSLKRGEHIRFNLYSDVTPIWKKSAGKGKMISSTTRQYISERSNEGTEHKIDFGTEAFLGPIYHISSFESERKSQKYGSWSITLDANLEERKLNGESILVSLKVPVEEVFLGSNEPVVAFRDDTSTDWKKGVFTTHSQFDQSEQTNWKDNTLYKDHSDTFIVTTRLSKMGFVSLFQHNDFHYPYKSWQIVFDKDKISLKLHTNVVELAFVIEGYYFYLDTLTGDEFSKLRNLHQKRMSLSELMMKLERHGVHITPNSDTINKHRDTKKDLELEIFTYRIICLNQINCESCRMNSTVSSETVVLTVDGAPRNITTKAPGKYAVNFGDAGKKVKTHENTVTPATLFQFLMVTRPLIVTK</sequence>
<dbReference type="EMBL" id="DS268479">
    <property type="protein sequence ID" value="EFP09754.1"/>
    <property type="molecule type" value="Genomic_DNA"/>
</dbReference>
<dbReference type="GO" id="GO:0005930">
    <property type="term" value="C:axoneme"/>
    <property type="evidence" value="ECO:0007669"/>
    <property type="project" value="TreeGrafter"/>
</dbReference>
<organism evidence="2">
    <name type="scientific">Caenorhabditis remanei</name>
    <name type="common">Caenorhabditis vulgaris</name>
    <dbReference type="NCBI Taxonomy" id="31234"/>
    <lineage>
        <taxon>Eukaryota</taxon>
        <taxon>Metazoa</taxon>
        <taxon>Ecdysozoa</taxon>
        <taxon>Nematoda</taxon>
        <taxon>Chromadorea</taxon>
        <taxon>Rhabditida</taxon>
        <taxon>Rhabditina</taxon>
        <taxon>Rhabditomorpha</taxon>
        <taxon>Rhabditoidea</taxon>
        <taxon>Rhabditidae</taxon>
        <taxon>Peloderinae</taxon>
        <taxon>Caenorhabditis</taxon>
    </lineage>
</organism>
<dbReference type="InterPro" id="IPR023247">
    <property type="entry name" value="IC97/Dnai7-like"/>
</dbReference>
<evidence type="ECO:0000313" key="1">
    <source>
        <dbReference type="EMBL" id="EFP09754.1"/>
    </source>
</evidence>
<gene>
    <name evidence="1" type="ORF">CRE_21952</name>
</gene>
<name>E3MUI2_CAERE</name>